<accession>A0AA36HVK7</accession>
<dbReference type="EMBL" id="CAUJNA010000364">
    <property type="protein sequence ID" value="CAJ1376144.1"/>
    <property type="molecule type" value="Genomic_DNA"/>
</dbReference>
<comment type="caution">
    <text evidence="1">The sequence shown here is derived from an EMBL/GenBank/DDBJ whole genome shotgun (WGS) entry which is preliminary data.</text>
</comment>
<dbReference type="Proteomes" id="UP001178507">
    <property type="component" value="Unassembled WGS sequence"/>
</dbReference>
<proteinExistence type="predicted"/>
<name>A0AA36HVK7_9DINO</name>
<gene>
    <name evidence="1" type="ORF">EVOR1521_LOCUS5271</name>
</gene>
<protein>
    <submittedName>
        <fullName evidence="1">Uncharacterized protein</fullName>
    </submittedName>
</protein>
<keyword evidence="2" id="KW-1185">Reference proteome</keyword>
<feature type="non-terminal residue" evidence="1">
    <location>
        <position position="1"/>
    </location>
</feature>
<organism evidence="1 2">
    <name type="scientific">Effrenium voratum</name>
    <dbReference type="NCBI Taxonomy" id="2562239"/>
    <lineage>
        <taxon>Eukaryota</taxon>
        <taxon>Sar</taxon>
        <taxon>Alveolata</taxon>
        <taxon>Dinophyceae</taxon>
        <taxon>Suessiales</taxon>
        <taxon>Symbiodiniaceae</taxon>
        <taxon>Effrenium</taxon>
    </lineage>
</organism>
<feature type="non-terminal residue" evidence="1">
    <location>
        <position position="95"/>
    </location>
</feature>
<evidence type="ECO:0000313" key="2">
    <source>
        <dbReference type="Proteomes" id="UP001178507"/>
    </source>
</evidence>
<sequence length="95" mass="9956">PECAPILSLADSTAVGFGDKYGVQLVDSSSRRHCVVWCCGGSLVTGSCCAGETLPSVAKQLVCGWRQIAARLGFPDVTDFLAQRLVVRLVAARGS</sequence>
<dbReference type="AlphaFoldDB" id="A0AA36HVK7"/>
<reference evidence="1" key="1">
    <citation type="submission" date="2023-08" db="EMBL/GenBank/DDBJ databases">
        <authorList>
            <person name="Chen Y."/>
            <person name="Shah S."/>
            <person name="Dougan E. K."/>
            <person name="Thang M."/>
            <person name="Chan C."/>
        </authorList>
    </citation>
    <scope>NUCLEOTIDE SEQUENCE</scope>
</reference>
<evidence type="ECO:0000313" key="1">
    <source>
        <dbReference type="EMBL" id="CAJ1376144.1"/>
    </source>
</evidence>